<sequence length="137" mass="15642">MSAYDTPTETCPYCGDEMDTDWVDNGIGMVQCGPYHCQKCHASEIGPQLLDWYYKNREGHTIYLPGKRRYNSLLKKKVKWGTTPVLKSGPPFSEDELKTGYYKGKIPPYANTVAGKLVDHQKDKQMYDIGLLDEKKI</sequence>
<name>A0A0L0QKC3_VIRPA</name>
<dbReference type="AlphaFoldDB" id="A0A0L0QKC3"/>
<dbReference type="EMBL" id="LGTO01000007">
    <property type="protein sequence ID" value="KNE18723.1"/>
    <property type="molecule type" value="Genomic_DNA"/>
</dbReference>
<dbReference type="GeneID" id="66871664"/>
<evidence type="ECO:0000313" key="1">
    <source>
        <dbReference type="EMBL" id="KNE18723.1"/>
    </source>
</evidence>
<protein>
    <submittedName>
        <fullName evidence="1">Uncharacterized protein</fullName>
    </submittedName>
</protein>
<keyword evidence="2" id="KW-1185">Reference proteome</keyword>
<dbReference type="RefSeq" id="WP_050351200.1">
    <property type="nucleotide sequence ID" value="NZ_CP073011.1"/>
</dbReference>
<dbReference type="PATRIC" id="fig|1473.5.peg.231"/>
<dbReference type="OrthoDB" id="2991156at2"/>
<dbReference type="Proteomes" id="UP000036780">
    <property type="component" value="Unassembled WGS sequence"/>
</dbReference>
<reference evidence="2" key="1">
    <citation type="submission" date="2015-07" db="EMBL/GenBank/DDBJ databases">
        <title>Fjat-10053 dsm26.</title>
        <authorList>
            <person name="Liu B."/>
            <person name="Wang J."/>
            <person name="Zhu Y."/>
            <person name="Liu G."/>
            <person name="Chen Q."/>
            <person name="Chen Z."/>
            <person name="Lan J."/>
            <person name="Che J."/>
            <person name="Ge C."/>
            <person name="Shi H."/>
            <person name="Pan Z."/>
            <person name="Liu X."/>
        </authorList>
    </citation>
    <scope>NUCLEOTIDE SEQUENCE [LARGE SCALE GENOMIC DNA]</scope>
    <source>
        <strain evidence="2">DSM 26</strain>
    </source>
</reference>
<organism evidence="1 2">
    <name type="scientific">Virgibacillus pantothenticus</name>
    <dbReference type="NCBI Taxonomy" id="1473"/>
    <lineage>
        <taxon>Bacteria</taxon>
        <taxon>Bacillati</taxon>
        <taxon>Bacillota</taxon>
        <taxon>Bacilli</taxon>
        <taxon>Bacillales</taxon>
        <taxon>Bacillaceae</taxon>
        <taxon>Virgibacillus</taxon>
    </lineage>
</organism>
<proteinExistence type="predicted"/>
<accession>A0A0L0QKC3</accession>
<evidence type="ECO:0000313" key="2">
    <source>
        <dbReference type="Proteomes" id="UP000036780"/>
    </source>
</evidence>
<gene>
    <name evidence="1" type="ORF">AFK71_08895</name>
</gene>
<comment type="caution">
    <text evidence="1">The sequence shown here is derived from an EMBL/GenBank/DDBJ whole genome shotgun (WGS) entry which is preliminary data.</text>
</comment>